<dbReference type="AlphaFoldDB" id="A0A0T6B1R9"/>
<dbReference type="InterPro" id="IPR002312">
    <property type="entry name" value="Asp/Asn-tRNA-synth_IIb"/>
</dbReference>
<gene>
    <name evidence="8" type="ORF">AMK59_6044</name>
</gene>
<dbReference type="PROSITE" id="PS50862">
    <property type="entry name" value="AA_TRNA_LIGASE_II"/>
    <property type="match status" value="1"/>
</dbReference>
<dbReference type="GO" id="GO:0005739">
    <property type="term" value="C:mitochondrion"/>
    <property type="evidence" value="ECO:0007669"/>
    <property type="project" value="TreeGrafter"/>
</dbReference>
<dbReference type="InterPro" id="IPR045864">
    <property type="entry name" value="aa-tRNA-synth_II/BPL/LPL"/>
</dbReference>
<dbReference type="GO" id="GO:0005524">
    <property type="term" value="F:ATP binding"/>
    <property type="evidence" value="ECO:0007669"/>
    <property type="project" value="UniProtKB-KW"/>
</dbReference>
<keyword evidence="4" id="KW-0067">ATP-binding</keyword>
<dbReference type="Gene3D" id="3.30.930.10">
    <property type="entry name" value="Bira Bifunctional Protein, Domain 2"/>
    <property type="match status" value="1"/>
</dbReference>
<keyword evidence="9" id="KW-1185">Reference proteome</keyword>
<dbReference type="SUPFAM" id="SSF55681">
    <property type="entry name" value="Class II aaRS and biotin synthetases"/>
    <property type="match status" value="1"/>
</dbReference>
<proteinExistence type="inferred from homology"/>
<dbReference type="InterPro" id="IPR004364">
    <property type="entry name" value="Aa-tRNA-synt_II"/>
</dbReference>
<keyword evidence="3" id="KW-0547">Nucleotide-binding</keyword>
<dbReference type="EMBL" id="LJIG01016295">
    <property type="protein sequence ID" value="KRT81029.1"/>
    <property type="molecule type" value="Genomic_DNA"/>
</dbReference>
<dbReference type="OrthoDB" id="439710at2759"/>
<dbReference type="Pfam" id="PF00152">
    <property type="entry name" value="tRNA-synt_2"/>
    <property type="match status" value="1"/>
</dbReference>
<reference evidence="8 9" key="1">
    <citation type="submission" date="2015-09" db="EMBL/GenBank/DDBJ databases">
        <title>Draft genome of the scarab beetle Oryctes borbonicus.</title>
        <authorList>
            <person name="Meyer J.M."/>
            <person name="Markov G.V."/>
            <person name="Baskaran P."/>
            <person name="Herrmann M."/>
            <person name="Sommer R.J."/>
            <person name="Roedelsperger C."/>
        </authorList>
    </citation>
    <scope>NUCLEOTIDE SEQUENCE [LARGE SCALE GENOMIC DNA]</scope>
    <source>
        <strain evidence="8">OB123</strain>
        <tissue evidence="8">Whole animal</tissue>
    </source>
</reference>
<evidence type="ECO:0000256" key="6">
    <source>
        <dbReference type="ARBA" id="ARBA00023146"/>
    </source>
</evidence>
<dbReference type="PRINTS" id="PR01042">
    <property type="entry name" value="TRNASYNTHASP"/>
</dbReference>
<dbReference type="Proteomes" id="UP000051574">
    <property type="component" value="Unassembled WGS sequence"/>
</dbReference>
<comment type="caution">
    <text evidence="8">The sequence shown here is derived from an EMBL/GenBank/DDBJ whole genome shotgun (WGS) entry which is preliminary data.</text>
</comment>
<dbReference type="Gene3D" id="3.30.1360.30">
    <property type="entry name" value="GAD-like domain"/>
    <property type="match status" value="1"/>
</dbReference>
<dbReference type="InterPro" id="IPR006195">
    <property type="entry name" value="aa-tRNA-synth_II"/>
</dbReference>
<evidence type="ECO:0000256" key="1">
    <source>
        <dbReference type="ARBA" id="ARBA00006303"/>
    </source>
</evidence>
<organism evidence="8 9">
    <name type="scientific">Oryctes borbonicus</name>
    <dbReference type="NCBI Taxonomy" id="1629725"/>
    <lineage>
        <taxon>Eukaryota</taxon>
        <taxon>Metazoa</taxon>
        <taxon>Ecdysozoa</taxon>
        <taxon>Arthropoda</taxon>
        <taxon>Hexapoda</taxon>
        <taxon>Insecta</taxon>
        <taxon>Pterygota</taxon>
        <taxon>Neoptera</taxon>
        <taxon>Endopterygota</taxon>
        <taxon>Coleoptera</taxon>
        <taxon>Polyphaga</taxon>
        <taxon>Scarabaeiformia</taxon>
        <taxon>Scarabaeidae</taxon>
        <taxon>Dynastinae</taxon>
        <taxon>Oryctes</taxon>
    </lineage>
</organism>
<dbReference type="PANTHER" id="PTHR22594">
    <property type="entry name" value="ASPARTYL/LYSYL-TRNA SYNTHETASE"/>
    <property type="match status" value="1"/>
</dbReference>
<keyword evidence="6 8" id="KW-0030">Aminoacyl-tRNA synthetase</keyword>
<dbReference type="GO" id="GO:0004815">
    <property type="term" value="F:aspartate-tRNA ligase activity"/>
    <property type="evidence" value="ECO:0007669"/>
    <property type="project" value="TreeGrafter"/>
</dbReference>
<evidence type="ECO:0000313" key="9">
    <source>
        <dbReference type="Proteomes" id="UP000051574"/>
    </source>
</evidence>
<evidence type="ECO:0000256" key="2">
    <source>
        <dbReference type="ARBA" id="ARBA00022598"/>
    </source>
</evidence>
<keyword evidence="2" id="KW-0436">Ligase</keyword>
<protein>
    <submittedName>
        <fullName evidence="8">tRNA synthetase</fullName>
    </submittedName>
</protein>
<feature type="domain" description="Aminoacyl-transfer RNA synthetases class-II family profile" evidence="7">
    <location>
        <begin position="60"/>
        <end position="342"/>
    </location>
</feature>
<evidence type="ECO:0000313" key="8">
    <source>
        <dbReference type="EMBL" id="KRT81029.1"/>
    </source>
</evidence>
<evidence type="ECO:0000256" key="4">
    <source>
        <dbReference type="ARBA" id="ARBA00022840"/>
    </source>
</evidence>
<evidence type="ECO:0000256" key="3">
    <source>
        <dbReference type="ARBA" id="ARBA00022741"/>
    </source>
</evidence>
<feature type="non-terminal residue" evidence="8">
    <location>
        <position position="393"/>
    </location>
</feature>
<keyword evidence="5" id="KW-0648">Protein biosynthesis</keyword>
<dbReference type="GO" id="GO:0006422">
    <property type="term" value="P:aspartyl-tRNA aminoacylation"/>
    <property type="evidence" value="ECO:0007669"/>
    <property type="project" value="TreeGrafter"/>
</dbReference>
<comment type="similarity">
    <text evidence="1">Belongs to the class-II aminoacyl-tRNA synthetase family. Type 1 subfamily.</text>
</comment>
<evidence type="ECO:0000259" key="7">
    <source>
        <dbReference type="PROSITE" id="PS50862"/>
    </source>
</evidence>
<sequence length="393" mass="45984">MVNAAQQTGEIEVLVDKVDVLNKASENLPFNLREFQKAKESLRMQYRYLDLRFPEMQFNLRTRSWILMKMREFLINQAGFVDVETPTLFKATPGGAQEYIVPTRFPGQFFSLVQSPQQFKQMLMAGAIDRYFQIARCYRDEGARPDRQPEFTQLDIEMSFTDGDKIKNLVEDLLRYCWPKSFKPLPTKFKRMTYSDAMEKYGSDKPDTRFNFELKNITNIIKPVSRNSDFYSTCIILEKHFNHSSSIKNKLNTLSEDYPDVKFIQYKIENKEKWTKKIRHILTDDIAQNLWNFGNLEDGCVILLAFGPKDETLSLMGKVRLEYVNLLEQNGIKIRNNDVDILWITDFPLFERDSATGTLQTVHHPFTSPHREDLHLLEECPLKVCIPSLSLQK</sequence>
<accession>A0A0T6B1R9</accession>
<dbReference type="PANTHER" id="PTHR22594:SF5">
    <property type="entry name" value="ASPARTATE--TRNA LIGASE, MITOCHONDRIAL"/>
    <property type="match status" value="1"/>
</dbReference>
<dbReference type="InterPro" id="IPR004115">
    <property type="entry name" value="GAD-like_sf"/>
</dbReference>
<name>A0A0T6B1R9_9SCAR</name>
<evidence type="ECO:0000256" key="5">
    <source>
        <dbReference type="ARBA" id="ARBA00022917"/>
    </source>
</evidence>
<dbReference type="SUPFAM" id="SSF55261">
    <property type="entry name" value="GAD domain-like"/>
    <property type="match status" value="1"/>
</dbReference>